<sequence>MPRRKSQTYHCPICGWFGYTSKGMTNQAWCPACLERGIRTDLLDGHRKGKRRSGKAGREVVIEGEARD</sequence>
<comment type="caution">
    <text evidence="2">The sequence shown here is derived from an EMBL/GenBank/DDBJ whole genome shotgun (WGS) entry which is preliminary data.</text>
</comment>
<reference evidence="2" key="1">
    <citation type="journal article" date="2014" name="Front. Microbiol.">
        <title>High frequency of phylogenetically diverse reductive dehalogenase-homologous genes in deep subseafloor sedimentary metagenomes.</title>
        <authorList>
            <person name="Kawai M."/>
            <person name="Futagami T."/>
            <person name="Toyoda A."/>
            <person name="Takaki Y."/>
            <person name="Nishi S."/>
            <person name="Hori S."/>
            <person name="Arai W."/>
            <person name="Tsubouchi T."/>
            <person name="Morono Y."/>
            <person name="Uchiyama I."/>
            <person name="Ito T."/>
            <person name="Fujiyama A."/>
            <person name="Inagaki F."/>
            <person name="Takami H."/>
        </authorList>
    </citation>
    <scope>NUCLEOTIDE SEQUENCE</scope>
    <source>
        <strain evidence="2">Expedition CK06-06</strain>
    </source>
</reference>
<dbReference type="AlphaFoldDB" id="X0Y6V1"/>
<proteinExistence type="predicted"/>
<dbReference type="EMBL" id="BARS01056089">
    <property type="protein sequence ID" value="GAG51460.1"/>
    <property type="molecule type" value="Genomic_DNA"/>
</dbReference>
<name>X0Y6V1_9ZZZZ</name>
<organism evidence="2">
    <name type="scientific">marine sediment metagenome</name>
    <dbReference type="NCBI Taxonomy" id="412755"/>
    <lineage>
        <taxon>unclassified sequences</taxon>
        <taxon>metagenomes</taxon>
        <taxon>ecological metagenomes</taxon>
    </lineage>
</organism>
<evidence type="ECO:0000256" key="1">
    <source>
        <dbReference type="SAM" id="MobiDB-lite"/>
    </source>
</evidence>
<protein>
    <submittedName>
        <fullName evidence="2">Uncharacterized protein</fullName>
    </submittedName>
</protein>
<feature type="compositionally biased region" description="Basic and acidic residues" evidence="1">
    <location>
        <begin position="56"/>
        <end position="68"/>
    </location>
</feature>
<gene>
    <name evidence="2" type="ORF">S01H1_82694</name>
</gene>
<feature type="region of interest" description="Disordered" evidence="1">
    <location>
        <begin position="45"/>
        <end position="68"/>
    </location>
</feature>
<evidence type="ECO:0000313" key="2">
    <source>
        <dbReference type="EMBL" id="GAG51460.1"/>
    </source>
</evidence>
<accession>X0Y6V1</accession>